<organism evidence="1 2">
    <name type="scientific">Sphaerisporangium siamense</name>
    <dbReference type="NCBI Taxonomy" id="795645"/>
    <lineage>
        <taxon>Bacteria</taxon>
        <taxon>Bacillati</taxon>
        <taxon>Actinomycetota</taxon>
        <taxon>Actinomycetes</taxon>
        <taxon>Streptosporangiales</taxon>
        <taxon>Streptosporangiaceae</taxon>
        <taxon>Sphaerisporangium</taxon>
    </lineage>
</organism>
<evidence type="ECO:0000313" key="2">
    <source>
        <dbReference type="Proteomes" id="UP000542210"/>
    </source>
</evidence>
<dbReference type="AlphaFoldDB" id="A0A7W7DC87"/>
<keyword evidence="2" id="KW-1185">Reference proteome</keyword>
<sequence>MQDIEPDVPDTTGHIEVFFDAPEKTGQPPSAAMLVARDRALVAAERGEVAVAEWGDAIVVTLLPQ</sequence>
<evidence type="ECO:0000313" key="1">
    <source>
        <dbReference type="EMBL" id="MBB4703011.1"/>
    </source>
</evidence>
<dbReference type="Proteomes" id="UP000542210">
    <property type="component" value="Unassembled WGS sequence"/>
</dbReference>
<name>A0A7W7DC87_9ACTN</name>
<reference evidence="1 2" key="1">
    <citation type="submission" date="2020-08" db="EMBL/GenBank/DDBJ databases">
        <title>Sequencing the genomes of 1000 actinobacteria strains.</title>
        <authorList>
            <person name="Klenk H.-P."/>
        </authorList>
    </citation>
    <scope>NUCLEOTIDE SEQUENCE [LARGE SCALE GENOMIC DNA]</scope>
    <source>
        <strain evidence="1 2">DSM 45784</strain>
    </source>
</reference>
<dbReference type="RefSeq" id="WP_184883175.1">
    <property type="nucleotide sequence ID" value="NZ_BOOV01000005.1"/>
</dbReference>
<gene>
    <name evidence="1" type="ORF">BJ982_004555</name>
</gene>
<proteinExistence type="predicted"/>
<accession>A0A7W7DC87</accession>
<protein>
    <submittedName>
        <fullName evidence="1">Uncharacterized protein</fullName>
    </submittedName>
</protein>
<dbReference type="EMBL" id="JACHND010000001">
    <property type="protein sequence ID" value="MBB4703011.1"/>
    <property type="molecule type" value="Genomic_DNA"/>
</dbReference>
<comment type="caution">
    <text evidence="1">The sequence shown here is derived from an EMBL/GenBank/DDBJ whole genome shotgun (WGS) entry which is preliminary data.</text>
</comment>